<feature type="domain" description="Phosphagen kinase N-terminal" evidence="10">
    <location>
        <begin position="11"/>
        <end position="99"/>
    </location>
</feature>
<gene>
    <name evidence="12" type="primary">Ckb</name>
    <name evidence="12" type="ORF">NEOCOR_R01029</name>
</gene>
<reference evidence="12 13" key="1">
    <citation type="submission" date="2019-09" db="EMBL/GenBank/DDBJ databases">
        <title>Bird 10,000 Genomes (B10K) Project - Family phase.</title>
        <authorList>
            <person name="Zhang G."/>
        </authorList>
    </citation>
    <scope>NUCLEOTIDE SEQUENCE [LARGE SCALE GENOMIC DNA]</scope>
    <source>
        <strain evidence="12">B10K-DU-002-79</strain>
    </source>
</reference>
<evidence type="ECO:0000256" key="6">
    <source>
        <dbReference type="ARBA" id="ARBA00022840"/>
    </source>
</evidence>
<dbReference type="InterPro" id="IPR022413">
    <property type="entry name" value="ATP-guanido_PTrfase_N"/>
</dbReference>
<evidence type="ECO:0000256" key="1">
    <source>
        <dbReference type="ARBA" id="ARBA00006798"/>
    </source>
</evidence>
<keyword evidence="6 9" id="KW-0067">ATP-binding</keyword>
<feature type="binding site" evidence="9">
    <location>
        <position position="194"/>
    </location>
    <ligand>
        <name>ATP</name>
        <dbReference type="ChEBI" id="CHEBI:30616"/>
    </ligand>
</feature>
<dbReference type="Gene3D" id="1.10.135.10">
    <property type="entry name" value="ATP:guanido phosphotransferase, N-terminal domain"/>
    <property type="match status" value="2"/>
</dbReference>
<accession>A0A7L2RZ51</accession>
<evidence type="ECO:0000256" key="7">
    <source>
        <dbReference type="ARBA" id="ARBA00048857"/>
    </source>
</evidence>
<comment type="caution">
    <text evidence="12">The sequence shown here is derived from an EMBL/GenBank/DDBJ whole genome shotgun (WGS) entry which is preliminary data.</text>
</comment>
<evidence type="ECO:0000313" key="13">
    <source>
        <dbReference type="Proteomes" id="UP000560066"/>
    </source>
</evidence>
<organism evidence="12 13">
    <name type="scientific">Neodrepanis coruscans</name>
    <name type="common">wattled asity</name>
    <dbReference type="NCBI Taxonomy" id="254563"/>
    <lineage>
        <taxon>Eukaryota</taxon>
        <taxon>Metazoa</taxon>
        <taxon>Chordata</taxon>
        <taxon>Craniata</taxon>
        <taxon>Vertebrata</taxon>
        <taxon>Euteleostomi</taxon>
        <taxon>Archelosauria</taxon>
        <taxon>Archosauria</taxon>
        <taxon>Dinosauria</taxon>
        <taxon>Saurischia</taxon>
        <taxon>Theropoda</taxon>
        <taxon>Coelurosauria</taxon>
        <taxon>Aves</taxon>
        <taxon>Neognathae</taxon>
        <taxon>Neoaves</taxon>
        <taxon>Telluraves</taxon>
        <taxon>Australaves</taxon>
        <taxon>Passeriformes</taxon>
        <taxon>Philepittidae</taxon>
        <taxon>Neodrepanis</taxon>
    </lineage>
</organism>
<dbReference type="InterPro" id="IPR000749">
    <property type="entry name" value="ATP-guanido_PTrfase"/>
</dbReference>
<dbReference type="PROSITE" id="PS51509">
    <property type="entry name" value="PHOSPHAGEN_KINASE_N"/>
    <property type="match status" value="2"/>
</dbReference>
<dbReference type="SUPFAM" id="SSF48034">
    <property type="entry name" value="Guanido kinase N-terminal domain"/>
    <property type="match status" value="2"/>
</dbReference>
<feature type="non-terminal residue" evidence="12">
    <location>
        <position position="1"/>
    </location>
</feature>
<sequence>MPFSNSHNLLKMKHNPDEEYPDLKVHNNHMAKVLTLDLYKKLRDKQTPSGFTLDDCIQTGVDNPGNGTVRSVACALSSHVPCCDLTYQFPDTSIINIKMAQLNNQRLPPDEEYPDLSTHNNHMAKVLTLDLYTKLRDRVTPSGFTLDDVIQTGVDNPEHPSLSALGSLDGDLKGKYYALRNMSDAEQQQLIDDHFLFDKPVSPLLLASGMARDWPDARGIW</sequence>
<dbReference type="GO" id="GO:0004111">
    <property type="term" value="F:creatine kinase activity"/>
    <property type="evidence" value="ECO:0007669"/>
    <property type="project" value="UniProtKB-EC"/>
</dbReference>
<dbReference type="EC" id="2.7.3.2" evidence="2"/>
<feature type="domain" description="Phosphagen kinase C-terminal" evidence="11">
    <location>
        <begin position="163"/>
        <end position="221"/>
    </location>
</feature>
<feature type="non-terminal residue" evidence="12">
    <location>
        <position position="221"/>
    </location>
</feature>
<dbReference type="GO" id="GO:0046314">
    <property type="term" value="P:phosphocreatine biosynthetic process"/>
    <property type="evidence" value="ECO:0007669"/>
    <property type="project" value="InterPro"/>
</dbReference>
<dbReference type="PROSITE" id="PS51510">
    <property type="entry name" value="PHOSPHAGEN_KINASE_C"/>
    <property type="match status" value="1"/>
</dbReference>
<evidence type="ECO:0000256" key="5">
    <source>
        <dbReference type="ARBA" id="ARBA00022777"/>
    </source>
</evidence>
<keyword evidence="13" id="KW-1185">Reference proteome</keyword>
<dbReference type="Pfam" id="PF02807">
    <property type="entry name" value="ATP-gua_PtransN"/>
    <property type="match status" value="2"/>
</dbReference>
<dbReference type="AlphaFoldDB" id="A0A7L2RZ51"/>
<dbReference type="OrthoDB" id="430219at2759"/>
<feature type="domain" description="Phosphagen kinase N-terminal" evidence="10">
    <location>
        <begin position="104"/>
        <end position="195"/>
    </location>
</feature>
<dbReference type="PANTHER" id="PTHR11547">
    <property type="entry name" value="ARGININE OR CREATINE KINASE"/>
    <property type="match status" value="1"/>
</dbReference>
<evidence type="ECO:0000256" key="3">
    <source>
        <dbReference type="ARBA" id="ARBA00022679"/>
    </source>
</evidence>
<keyword evidence="3 9" id="KW-0808">Transferase</keyword>
<comment type="catalytic activity">
    <reaction evidence="7">
        <text>creatine + ATP = N-phosphocreatine + ADP + H(+)</text>
        <dbReference type="Rhea" id="RHEA:17157"/>
        <dbReference type="ChEBI" id="CHEBI:15378"/>
        <dbReference type="ChEBI" id="CHEBI:30616"/>
        <dbReference type="ChEBI" id="CHEBI:57947"/>
        <dbReference type="ChEBI" id="CHEBI:58092"/>
        <dbReference type="ChEBI" id="CHEBI:456216"/>
        <dbReference type="EC" id="2.7.3.2"/>
    </reaction>
    <physiologicalReaction direction="left-to-right" evidence="7">
        <dbReference type="Rhea" id="RHEA:17158"/>
    </physiologicalReaction>
</comment>
<evidence type="ECO:0000313" key="12">
    <source>
        <dbReference type="EMBL" id="NXS14609.1"/>
    </source>
</evidence>
<dbReference type="Proteomes" id="UP000560066">
    <property type="component" value="Unassembled WGS sequence"/>
</dbReference>
<dbReference type="PANTHER" id="PTHR11547:SF23">
    <property type="entry name" value="CREATINE KINASE B-TYPE"/>
    <property type="match status" value="1"/>
</dbReference>
<comment type="similarity">
    <text evidence="1 8">Belongs to the ATP:guanido phosphotransferase family.</text>
</comment>
<dbReference type="InterPro" id="IPR014746">
    <property type="entry name" value="Gln_synth/guanido_kin_cat_dom"/>
</dbReference>
<keyword evidence="4 9" id="KW-0547">Nucleotide-binding</keyword>
<dbReference type="GO" id="GO:0005615">
    <property type="term" value="C:extracellular space"/>
    <property type="evidence" value="ECO:0007669"/>
    <property type="project" value="TreeGrafter"/>
</dbReference>
<dbReference type="Pfam" id="PF00217">
    <property type="entry name" value="ATP-gua_Ptrans"/>
    <property type="match status" value="1"/>
</dbReference>
<evidence type="ECO:0000259" key="11">
    <source>
        <dbReference type="PROSITE" id="PS51510"/>
    </source>
</evidence>
<dbReference type="InterPro" id="IPR036802">
    <property type="entry name" value="ATP-guanido_PTrfase_N_sf"/>
</dbReference>
<evidence type="ECO:0000256" key="4">
    <source>
        <dbReference type="ARBA" id="ARBA00022741"/>
    </source>
</evidence>
<dbReference type="SUPFAM" id="SSF55931">
    <property type="entry name" value="Glutamine synthetase/guanido kinase"/>
    <property type="match status" value="1"/>
</dbReference>
<name>A0A7L2RZ51_9PASS</name>
<evidence type="ECO:0000256" key="8">
    <source>
        <dbReference type="PROSITE-ProRule" id="PRU00842"/>
    </source>
</evidence>
<comment type="caution">
    <text evidence="9">Lacks conserved residue(s) required for the propagation of feature annotation.</text>
</comment>
<evidence type="ECO:0000256" key="2">
    <source>
        <dbReference type="ARBA" id="ARBA00012231"/>
    </source>
</evidence>
<evidence type="ECO:0000259" key="10">
    <source>
        <dbReference type="PROSITE" id="PS51509"/>
    </source>
</evidence>
<proteinExistence type="inferred from homology"/>
<keyword evidence="5 9" id="KW-0418">Kinase</keyword>
<dbReference type="GO" id="GO:0005524">
    <property type="term" value="F:ATP binding"/>
    <property type="evidence" value="ECO:0007669"/>
    <property type="project" value="UniProtKB-UniRule"/>
</dbReference>
<dbReference type="InterPro" id="IPR022414">
    <property type="entry name" value="ATP-guanido_PTrfase_cat"/>
</dbReference>
<dbReference type="EMBL" id="VYZS01350759">
    <property type="protein sequence ID" value="NXS14609.1"/>
    <property type="molecule type" value="Genomic_DNA"/>
</dbReference>
<protein>
    <recommendedName>
        <fullName evidence="2">creatine kinase</fullName>
        <ecNumber evidence="2">2.7.3.2</ecNumber>
    </recommendedName>
</protein>
<evidence type="ECO:0000256" key="9">
    <source>
        <dbReference type="PROSITE-ProRule" id="PRU00843"/>
    </source>
</evidence>